<evidence type="ECO:0000256" key="2">
    <source>
        <dbReference type="ARBA" id="ARBA00010350"/>
    </source>
</evidence>
<evidence type="ECO:0000256" key="6">
    <source>
        <dbReference type="RuleBase" id="RU004379"/>
    </source>
</evidence>
<protein>
    <recommendedName>
        <fullName evidence="9">Bax inhibitor 1</fullName>
    </recommendedName>
</protein>
<evidence type="ECO:0000256" key="1">
    <source>
        <dbReference type="ARBA" id="ARBA00004141"/>
    </source>
</evidence>
<dbReference type="PANTHER" id="PTHR23291">
    <property type="entry name" value="BAX INHIBITOR-RELATED"/>
    <property type="match status" value="1"/>
</dbReference>
<evidence type="ECO:0000256" key="3">
    <source>
        <dbReference type="ARBA" id="ARBA00022692"/>
    </source>
</evidence>
<comment type="similarity">
    <text evidence="2 6">Belongs to the BI1 family.</text>
</comment>
<evidence type="ECO:0008006" key="9">
    <source>
        <dbReference type="Google" id="ProtNLM"/>
    </source>
</evidence>
<feature type="transmembrane region" description="Helical" evidence="6">
    <location>
        <begin position="116"/>
        <end position="137"/>
    </location>
</feature>
<feature type="transmembrane region" description="Helical" evidence="6">
    <location>
        <begin position="58"/>
        <end position="76"/>
    </location>
</feature>
<keyword evidence="8" id="KW-1185">Reference proteome</keyword>
<name>A0A9N9SWI9_DIABA</name>
<dbReference type="Proteomes" id="UP001153709">
    <property type="component" value="Chromosome 3"/>
</dbReference>
<dbReference type="EMBL" id="OU898278">
    <property type="protein sequence ID" value="CAG9830645.1"/>
    <property type="molecule type" value="Genomic_DNA"/>
</dbReference>
<feature type="transmembrane region" description="Helical" evidence="6">
    <location>
        <begin position="144"/>
        <end position="165"/>
    </location>
</feature>
<accession>A0A9N9SWI9</accession>
<proteinExistence type="inferred from homology"/>
<dbReference type="CDD" id="cd10430">
    <property type="entry name" value="BI-1"/>
    <property type="match status" value="1"/>
</dbReference>
<dbReference type="AlphaFoldDB" id="A0A9N9SWI9"/>
<evidence type="ECO:0000256" key="4">
    <source>
        <dbReference type="ARBA" id="ARBA00022989"/>
    </source>
</evidence>
<reference evidence="7" key="1">
    <citation type="submission" date="2022-01" db="EMBL/GenBank/DDBJ databases">
        <authorList>
            <person name="King R."/>
        </authorList>
    </citation>
    <scope>NUCLEOTIDE SEQUENCE</scope>
</reference>
<keyword evidence="4 6" id="KW-1133">Transmembrane helix</keyword>
<organism evidence="7 8">
    <name type="scientific">Diabrotica balteata</name>
    <name type="common">Banded cucumber beetle</name>
    <dbReference type="NCBI Taxonomy" id="107213"/>
    <lineage>
        <taxon>Eukaryota</taxon>
        <taxon>Metazoa</taxon>
        <taxon>Ecdysozoa</taxon>
        <taxon>Arthropoda</taxon>
        <taxon>Hexapoda</taxon>
        <taxon>Insecta</taxon>
        <taxon>Pterygota</taxon>
        <taxon>Neoptera</taxon>
        <taxon>Endopterygota</taxon>
        <taxon>Coleoptera</taxon>
        <taxon>Polyphaga</taxon>
        <taxon>Cucujiformia</taxon>
        <taxon>Chrysomeloidea</taxon>
        <taxon>Chrysomelidae</taxon>
        <taxon>Galerucinae</taxon>
        <taxon>Diabroticina</taxon>
        <taxon>Diabroticites</taxon>
        <taxon>Diabrotica</taxon>
    </lineage>
</organism>
<dbReference type="GO" id="GO:0033119">
    <property type="term" value="P:negative regulation of RNA splicing"/>
    <property type="evidence" value="ECO:0007669"/>
    <property type="project" value="TreeGrafter"/>
</dbReference>
<dbReference type="Pfam" id="PF01027">
    <property type="entry name" value="Bax1-I"/>
    <property type="match status" value="1"/>
</dbReference>
<evidence type="ECO:0000256" key="5">
    <source>
        <dbReference type="ARBA" id="ARBA00023136"/>
    </source>
</evidence>
<keyword evidence="5 6" id="KW-0472">Membrane</keyword>
<dbReference type="InterPro" id="IPR006214">
    <property type="entry name" value="Bax_inhibitor_1-related"/>
</dbReference>
<sequence length="257" mass="29039">MATEYVRFSPNAFLNSFNAKLEQPVRQHLKNVYACLAMSTMSAALGAAVHLFTNIMQAGFLSAIGALVFFFLLMNTPDDNGKSMTTRVGYLLGFTFLTGVGLGPLLEHVILVEPSIIITAFVATSTVFVSFSAASMLSERGRWLYLGGTLMTMLTTLMVLSLANIFFGAMWIYQTQLYLGLLAMCGFVLYDTQMIIEKRRLGSRDFVAHSLDLFVDFIGIFRRLLIILTQRVSQYRYFIFNIVQIHCRIRKQYFNQC</sequence>
<dbReference type="OrthoDB" id="1277691at2759"/>
<feature type="transmembrane region" description="Helical" evidence="6">
    <location>
        <begin position="88"/>
        <end position="110"/>
    </location>
</feature>
<dbReference type="PANTHER" id="PTHR23291:SF32">
    <property type="entry name" value="BAX INHIBITOR 1"/>
    <property type="match status" value="1"/>
</dbReference>
<dbReference type="GO" id="GO:0031966">
    <property type="term" value="C:mitochondrial membrane"/>
    <property type="evidence" value="ECO:0007669"/>
    <property type="project" value="TreeGrafter"/>
</dbReference>
<evidence type="ECO:0000313" key="7">
    <source>
        <dbReference type="EMBL" id="CAG9830645.1"/>
    </source>
</evidence>
<keyword evidence="3 6" id="KW-0812">Transmembrane</keyword>
<comment type="subcellular location">
    <subcellularLocation>
        <location evidence="1">Membrane</location>
        <topology evidence="1">Multi-pass membrane protein</topology>
    </subcellularLocation>
</comment>
<feature type="transmembrane region" description="Helical" evidence="6">
    <location>
        <begin position="171"/>
        <end position="190"/>
    </location>
</feature>
<gene>
    <name evidence="7" type="ORF">DIABBA_LOCUS4335</name>
</gene>
<feature type="transmembrane region" description="Helical" evidence="6">
    <location>
        <begin position="32"/>
        <end position="52"/>
    </location>
</feature>
<dbReference type="GO" id="GO:0034620">
    <property type="term" value="P:cellular response to unfolded protein"/>
    <property type="evidence" value="ECO:0007669"/>
    <property type="project" value="TreeGrafter"/>
</dbReference>
<dbReference type="GO" id="GO:2001234">
    <property type="term" value="P:negative regulation of apoptotic signaling pathway"/>
    <property type="evidence" value="ECO:0007669"/>
    <property type="project" value="TreeGrafter"/>
</dbReference>
<evidence type="ECO:0000313" key="8">
    <source>
        <dbReference type="Proteomes" id="UP001153709"/>
    </source>
</evidence>
<dbReference type="GO" id="GO:0019899">
    <property type="term" value="F:enzyme binding"/>
    <property type="evidence" value="ECO:0007669"/>
    <property type="project" value="TreeGrafter"/>
</dbReference>